<feature type="transmembrane region" description="Helical" evidence="1">
    <location>
        <begin position="252"/>
        <end position="275"/>
    </location>
</feature>
<sequence length="280" mass="28657">MHAPSMSVKGRGAARRAADSPVVDAAARWGFTARGVIYLLVGVLALQVAFGDGGGRQADRGGALAEIARQPMGAVLLWVLGAGLAGMALWRLSEALFGAAGPGGSEPGKRLLSAGRCVFYGFVAYSVLAFAAGERGSGSGSGDRDSRDITARALELPGGRWVVGIAGAGIAVAGLWIGVRAVLRKYRKHLKPGHMSPGARRLVDVTGVGGGAARGALFAAVGVFVVQAALAYEPDRAKGFDDTLRSFAGTPAGPWLLAAVAAGLALFGVFSFAMARWRRV</sequence>
<evidence type="ECO:0000256" key="1">
    <source>
        <dbReference type="SAM" id="Phobius"/>
    </source>
</evidence>
<name>A0ABP4FRH5_9ACTN</name>
<feature type="transmembrane region" description="Helical" evidence="1">
    <location>
        <begin position="111"/>
        <end position="132"/>
    </location>
</feature>
<feature type="transmembrane region" description="Helical" evidence="1">
    <location>
        <begin position="203"/>
        <end position="232"/>
    </location>
</feature>
<feature type="transmembrane region" description="Helical" evidence="1">
    <location>
        <begin position="70"/>
        <end position="90"/>
    </location>
</feature>
<organism evidence="3 4">
    <name type="scientific">Streptomyces hebeiensis</name>
    <dbReference type="NCBI Taxonomy" id="229486"/>
    <lineage>
        <taxon>Bacteria</taxon>
        <taxon>Bacillati</taxon>
        <taxon>Actinomycetota</taxon>
        <taxon>Actinomycetes</taxon>
        <taxon>Kitasatosporales</taxon>
        <taxon>Streptomycetaceae</taxon>
        <taxon>Streptomyces</taxon>
    </lineage>
</organism>
<feature type="domain" description="DUF1206" evidence="2">
    <location>
        <begin position="210"/>
        <end position="278"/>
    </location>
</feature>
<dbReference type="Proteomes" id="UP001501371">
    <property type="component" value="Unassembled WGS sequence"/>
</dbReference>
<dbReference type="Pfam" id="PF06724">
    <property type="entry name" value="DUF1206"/>
    <property type="match status" value="3"/>
</dbReference>
<keyword evidence="4" id="KW-1185">Reference proteome</keyword>
<evidence type="ECO:0000313" key="4">
    <source>
        <dbReference type="Proteomes" id="UP001501371"/>
    </source>
</evidence>
<evidence type="ECO:0000313" key="3">
    <source>
        <dbReference type="EMBL" id="GAA1197045.1"/>
    </source>
</evidence>
<accession>A0ABP4FRH5</accession>
<comment type="caution">
    <text evidence="3">The sequence shown here is derived from an EMBL/GenBank/DDBJ whole genome shotgun (WGS) entry which is preliminary data.</text>
</comment>
<gene>
    <name evidence="3" type="ORF">GCM10009654_62450</name>
</gene>
<evidence type="ECO:0000259" key="2">
    <source>
        <dbReference type="Pfam" id="PF06724"/>
    </source>
</evidence>
<protein>
    <submittedName>
        <fullName evidence="3">DUF1206 domain-containing protein</fullName>
    </submittedName>
</protein>
<keyword evidence="1" id="KW-0472">Membrane</keyword>
<dbReference type="InterPro" id="IPR009597">
    <property type="entry name" value="DUF1206"/>
</dbReference>
<keyword evidence="1" id="KW-0812">Transmembrane</keyword>
<dbReference type="EMBL" id="BAAAKV010000086">
    <property type="protein sequence ID" value="GAA1197045.1"/>
    <property type="molecule type" value="Genomic_DNA"/>
</dbReference>
<reference evidence="4" key="1">
    <citation type="journal article" date="2019" name="Int. J. Syst. Evol. Microbiol.">
        <title>The Global Catalogue of Microorganisms (GCM) 10K type strain sequencing project: providing services to taxonomists for standard genome sequencing and annotation.</title>
        <authorList>
            <consortium name="The Broad Institute Genomics Platform"/>
            <consortium name="The Broad Institute Genome Sequencing Center for Infectious Disease"/>
            <person name="Wu L."/>
            <person name="Ma J."/>
        </authorList>
    </citation>
    <scope>NUCLEOTIDE SEQUENCE [LARGE SCALE GENOMIC DNA]</scope>
    <source>
        <strain evidence="4">JCM 12696</strain>
    </source>
</reference>
<feature type="domain" description="DUF1206" evidence="2">
    <location>
        <begin position="30"/>
        <end position="97"/>
    </location>
</feature>
<dbReference type="RefSeq" id="WP_344284092.1">
    <property type="nucleotide sequence ID" value="NZ_BAAAKV010000086.1"/>
</dbReference>
<feature type="transmembrane region" description="Helical" evidence="1">
    <location>
        <begin position="31"/>
        <end position="50"/>
    </location>
</feature>
<feature type="domain" description="DUF1206" evidence="2">
    <location>
        <begin position="114"/>
        <end position="184"/>
    </location>
</feature>
<keyword evidence="1" id="KW-1133">Transmembrane helix</keyword>
<feature type="transmembrane region" description="Helical" evidence="1">
    <location>
        <begin position="161"/>
        <end position="183"/>
    </location>
</feature>
<proteinExistence type="predicted"/>